<dbReference type="CDD" id="cd12797">
    <property type="entry name" value="M23_peptidase"/>
    <property type="match status" value="1"/>
</dbReference>
<dbReference type="Proteomes" id="UP000028058">
    <property type="component" value="Unassembled WGS sequence"/>
</dbReference>
<keyword evidence="4" id="KW-1185">Reference proteome</keyword>
<accession>A0A3R7HYE5</accession>
<feature type="compositionally biased region" description="Low complexity" evidence="1">
    <location>
        <begin position="110"/>
        <end position="120"/>
    </location>
</feature>
<dbReference type="RefSeq" id="WP_051647886.1">
    <property type="nucleotide sequence ID" value="NZ_CP134822.1"/>
</dbReference>
<evidence type="ECO:0000313" key="3">
    <source>
        <dbReference type="EMBL" id="RKM93298.1"/>
    </source>
</evidence>
<name>A0A3R7HYE5_9ACTN</name>
<dbReference type="OrthoDB" id="5244067at2"/>
<dbReference type="SUPFAM" id="SSF51261">
    <property type="entry name" value="Duplicated hybrid motif"/>
    <property type="match status" value="1"/>
</dbReference>
<proteinExistence type="predicted"/>
<comment type="caution">
    <text evidence="3">The sequence shown here is derived from an EMBL/GenBank/DDBJ whole genome shotgun (WGS) entry which is preliminary data.</text>
</comment>
<sequence length="252" mass="25655">MTAVRTSGANRSADGAVEGRRPRVMPRLLRGGAAGIAGVLLTASPTWGAGMDISHRYLAERDDRARTHGSPGPRGGSPWERGEPPDTAAGAGGTRGDADGAVAADRRASRPASGAGAADGWTRPVADAEVSAAYGIPGGWLAGRHTGVDFAVPVGTPVRSPGPGEVVTAGWGGSYGHLVTLRTAGGQYLLFAHLSRIDAAPGQKVGPGELIGLSGNTGRSSGPHLHFEVRQSTEYGSDINPRSYLAAKGVRL</sequence>
<dbReference type="EMBL" id="JNAD02000011">
    <property type="protein sequence ID" value="RKM93298.1"/>
    <property type="molecule type" value="Genomic_DNA"/>
</dbReference>
<reference evidence="3 4" key="1">
    <citation type="journal article" date="2014" name="Genome Announc.">
        <title>Draft Genome Sequence of Streptomyces fradiae ATCC 19609, a Strain Highly Sensitive to Antibiotics.</title>
        <authorList>
            <person name="Bekker O.B."/>
            <person name="Klimina K.M."/>
            <person name="Vatlin A.A."/>
            <person name="Zakharevich N.V."/>
            <person name="Kasianov A.S."/>
            <person name="Danilenko V.N."/>
        </authorList>
    </citation>
    <scope>NUCLEOTIDE SEQUENCE [LARGE SCALE GENOMIC DNA]</scope>
    <source>
        <strain evidence="3 4">ATCC 19609</strain>
    </source>
</reference>
<dbReference type="InterPro" id="IPR011055">
    <property type="entry name" value="Dup_hybrid_motif"/>
</dbReference>
<feature type="region of interest" description="Disordered" evidence="1">
    <location>
        <begin position="62"/>
        <end position="120"/>
    </location>
</feature>
<dbReference type="AlphaFoldDB" id="A0A3R7HYE5"/>
<dbReference type="InterPro" id="IPR050570">
    <property type="entry name" value="Cell_wall_metabolism_enzyme"/>
</dbReference>
<dbReference type="PANTHER" id="PTHR21666:SF270">
    <property type="entry name" value="MUREIN HYDROLASE ACTIVATOR ENVC"/>
    <property type="match status" value="1"/>
</dbReference>
<gene>
    <name evidence="3" type="ORF">SFRA_022680</name>
</gene>
<dbReference type="GO" id="GO:0004222">
    <property type="term" value="F:metalloendopeptidase activity"/>
    <property type="evidence" value="ECO:0007669"/>
    <property type="project" value="TreeGrafter"/>
</dbReference>
<dbReference type="Pfam" id="PF01551">
    <property type="entry name" value="Peptidase_M23"/>
    <property type="match status" value="1"/>
</dbReference>
<organism evidence="3 4">
    <name type="scientific">Streptomyces xinghaiensis</name>
    <dbReference type="NCBI Taxonomy" id="1038928"/>
    <lineage>
        <taxon>Bacteria</taxon>
        <taxon>Bacillati</taxon>
        <taxon>Actinomycetota</taxon>
        <taxon>Actinomycetes</taxon>
        <taxon>Kitasatosporales</taxon>
        <taxon>Streptomycetaceae</taxon>
        <taxon>Streptomyces</taxon>
    </lineage>
</organism>
<dbReference type="PANTHER" id="PTHR21666">
    <property type="entry name" value="PEPTIDASE-RELATED"/>
    <property type="match status" value="1"/>
</dbReference>
<evidence type="ECO:0000313" key="4">
    <source>
        <dbReference type="Proteomes" id="UP000028058"/>
    </source>
</evidence>
<feature type="domain" description="M23ase beta-sheet core" evidence="2">
    <location>
        <begin position="144"/>
        <end position="235"/>
    </location>
</feature>
<evidence type="ECO:0000259" key="2">
    <source>
        <dbReference type="Pfam" id="PF01551"/>
    </source>
</evidence>
<dbReference type="Gene3D" id="2.70.70.10">
    <property type="entry name" value="Glucose Permease (Domain IIA)"/>
    <property type="match status" value="1"/>
</dbReference>
<protein>
    <recommendedName>
        <fullName evidence="2">M23ase beta-sheet core domain-containing protein</fullName>
    </recommendedName>
</protein>
<dbReference type="InterPro" id="IPR016047">
    <property type="entry name" value="M23ase_b-sheet_dom"/>
</dbReference>
<evidence type="ECO:0000256" key="1">
    <source>
        <dbReference type="SAM" id="MobiDB-lite"/>
    </source>
</evidence>